<keyword evidence="4" id="KW-1185">Reference proteome</keyword>
<feature type="signal peptide" evidence="2">
    <location>
        <begin position="1"/>
        <end position="17"/>
    </location>
</feature>
<evidence type="ECO:0000256" key="2">
    <source>
        <dbReference type="SAM" id="SignalP"/>
    </source>
</evidence>
<gene>
    <name evidence="3" type="ORF">CLO192961_LOCUS294632</name>
</gene>
<protein>
    <submittedName>
        <fullName evidence="3">Uncharacterized protein</fullName>
    </submittedName>
</protein>
<dbReference type="EMBL" id="CABFNS010000824">
    <property type="protein sequence ID" value="VUC30829.1"/>
    <property type="molecule type" value="Genomic_DNA"/>
</dbReference>
<feature type="compositionally biased region" description="Basic and acidic residues" evidence="1">
    <location>
        <begin position="126"/>
        <end position="138"/>
    </location>
</feature>
<reference evidence="3 4" key="1">
    <citation type="submission" date="2019-06" db="EMBL/GenBank/DDBJ databases">
        <authorList>
            <person name="Broberg M."/>
        </authorList>
    </citation>
    <scope>NUCLEOTIDE SEQUENCE [LARGE SCALE GENOMIC DNA]</scope>
</reference>
<comment type="caution">
    <text evidence="3">The sequence shown here is derived from an EMBL/GenBank/DDBJ whole genome shotgun (WGS) entry which is preliminary data.</text>
</comment>
<dbReference type="Proteomes" id="UP000766486">
    <property type="component" value="Unassembled WGS sequence"/>
</dbReference>
<feature type="compositionally biased region" description="Low complexity" evidence="1">
    <location>
        <begin position="156"/>
        <end position="168"/>
    </location>
</feature>
<proteinExistence type="predicted"/>
<accession>A0ABY6ULW9</accession>
<keyword evidence="2" id="KW-0732">Signal</keyword>
<feature type="compositionally biased region" description="Gly residues" evidence="1">
    <location>
        <begin position="142"/>
        <end position="155"/>
    </location>
</feature>
<sequence>MRPAYALLALLSASVYAVPVVERNSVSNGNNGVPDGSKNLLDYLGGLGDIVQKINKALPVKVDMDLPILPSKRDNTEGGMNSQDDIADYIDRLQDYIHKIIASLPDGEANLDLSALGISKRNWGNGDHRGWGNGHKNENSNGGNGQGDNNQGGNGNQNNNGQNPNPGQSFDWSNVDLSSLNGNFRDLLGKIGINVNAPGKAGVSLDLGGLSVE</sequence>
<feature type="region of interest" description="Disordered" evidence="1">
    <location>
        <begin position="124"/>
        <end position="174"/>
    </location>
</feature>
<evidence type="ECO:0000313" key="3">
    <source>
        <dbReference type="EMBL" id="VUC30829.1"/>
    </source>
</evidence>
<evidence type="ECO:0000256" key="1">
    <source>
        <dbReference type="SAM" id="MobiDB-lite"/>
    </source>
</evidence>
<evidence type="ECO:0000313" key="4">
    <source>
        <dbReference type="Proteomes" id="UP000766486"/>
    </source>
</evidence>
<organism evidence="3 4">
    <name type="scientific">Bionectria ochroleuca</name>
    <name type="common">Gliocladium roseum</name>
    <dbReference type="NCBI Taxonomy" id="29856"/>
    <lineage>
        <taxon>Eukaryota</taxon>
        <taxon>Fungi</taxon>
        <taxon>Dikarya</taxon>
        <taxon>Ascomycota</taxon>
        <taxon>Pezizomycotina</taxon>
        <taxon>Sordariomycetes</taxon>
        <taxon>Hypocreomycetidae</taxon>
        <taxon>Hypocreales</taxon>
        <taxon>Bionectriaceae</taxon>
        <taxon>Clonostachys</taxon>
    </lineage>
</organism>
<name>A0ABY6ULW9_BIOOC</name>
<feature type="chain" id="PRO_5047351622" evidence="2">
    <location>
        <begin position="18"/>
        <end position="213"/>
    </location>
</feature>